<dbReference type="Gene3D" id="3.30.470.20">
    <property type="entry name" value="ATP-grasp fold, B domain"/>
    <property type="match status" value="1"/>
</dbReference>
<evidence type="ECO:0000256" key="5">
    <source>
        <dbReference type="ARBA" id="ARBA00022755"/>
    </source>
</evidence>
<dbReference type="CDD" id="cd01414">
    <property type="entry name" value="SAICAR_synt_Sc"/>
    <property type="match status" value="1"/>
</dbReference>
<evidence type="ECO:0000256" key="8">
    <source>
        <dbReference type="HAMAP-Rule" id="MF_00137"/>
    </source>
</evidence>
<sequence>MTAPLPPALARTDLGLGTRYEGKVRDTYDAGDGRLVLVTTDRISAFDHVLRQAIPLKGQVLNSVAAYFFERTADVAPNHVLAVPDPNVTVGVRCDALPVEFVVRGYLAGHAWRVYREGGRELCGEPLPDGLREGDRLPRPILTPATKAVQGHDEDVSRLEIVARGLVDADTLGRAADLAFAVFDRGTQIAAERGLILVDTKYEFGRAPDGRLLLIDEVHTPDSSRYYYADTYEERLRAGRPQRQLSKEFVREWLMEHGFRGLDGQTLPDLPPEFVRDVSARYVELYETVTGQAFEPDLSPDPEGRIRAALGGVAGAG</sequence>
<dbReference type="NCBIfam" id="NF010568">
    <property type="entry name" value="PRK13961.1"/>
    <property type="match status" value="1"/>
</dbReference>
<dbReference type="Proteomes" id="UP001267426">
    <property type="component" value="Unassembled WGS sequence"/>
</dbReference>
<dbReference type="RefSeq" id="WP_311664766.1">
    <property type="nucleotide sequence ID" value="NZ_JAVRHT010000034.1"/>
</dbReference>
<comment type="pathway">
    <text evidence="1 8">Purine metabolism; IMP biosynthesis via de novo pathway; 5-amino-1-(5-phospho-D-ribosyl)imidazole-4-carboxamide from 5-amino-1-(5-phospho-D-ribosyl)imidazole-4-carboxylate: step 1/2.</text>
</comment>
<feature type="domain" description="SAICAR synthetase/ADE2 N-terminal" evidence="9">
    <location>
        <begin position="20"/>
        <end position="256"/>
    </location>
</feature>
<name>A0ABU3BTP9_9BACT</name>
<keyword evidence="11" id="KW-1185">Reference proteome</keyword>
<dbReference type="Pfam" id="PF01259">
    <property type="entry name" value="SAICAR_synt"/>
    <property type="match status" value="1"/>
</dbReference>
<keyword evidence="6 8" id="KW-0067">ATP-binding</keyword>
<keyword evidence="4 8" id="KW-0547">Nucleotide-binding</keyword>
<dbReference type="SUPFAM" id="SSF56104">
    <property type="entry name" value="SAICAR synthase-like"/>
    <property type="match status" value="1"/>
</dbReference>
<evidence type="ECO:0000256" key="6">
    <source>
        <dbReference type="ARBA" id="ARBA00022840"/>
    </source>
</evidence>
<evidence type="ECO:0000256" key="3">
    <source>
        <dbReference type="ARBA" id="ARBA00022598"/>
    </source>
</evidence>
<evidence type="ECO:0000313" key="11">
    <source>
        <dbReference type="Proteomes" id="UP001267426"/>
    </source>
</evidence>
<comment type="catalytic activity">
    <reaction evidence="7 8">
        <text>5-amino-1-(5-phospho-D-ribosyl)imidazole-4-carboxylate + L-aspartate + ATP = (2S)-2-[5-amino-1-(5-phospho-beta-D-ribosyl)imidazole-4-carboxamido]succinate + ADP + phosphate + 2 H(+)</text>
        <dbReference type="Rhea" id="RHEA:22628"/>
        <dbReference type="ChEBI" id="CHEBI:15378"/>
        <dbReference type="ChEBI" id="CHEBI:29991"/>
        <dbReference type="ChEBI" id="CHEBI:30616"/>
        <dbReference type="ChEBI" id="CHEBI:43474"/>
        <dbReference type="ChEBI" id="CHEBI:58443"/>
        <dbReference type="ChEBI" id="CHEBI:77657"/>
        <dbReference type="ChEBI" id="CHEBI:456216"/>
        <dbReference type="EC" id="6.3.2.6"/>
    </reaction>
</comment>
<comment type="caution">
    <text evidence="10">The sequence shown here is derived from an EMBL/GenBank/DDBJ whole genome shotgun (WGS) entry which is preliminary data.</text>
</comment>
<evidence type="ECO:0000256" key="4">
    <source>
        <dbReference type="ARBA" id="ARBA00022741"/>
    </source>
</evidence>
<evidence type="ECO:0000256" key="1">
    <source>
        <dbReference type="ARBA" id="ARBA00004672"/>
    </source>
</evidence>
<protein>
    <recommendedName>
        <fullName evidence="8">Phosphoribosylaminoimidazole-succinocarboxamide synthase</fullName>
        <ecNumber evidence="8">6.3.2.6</ecNumber>
    </recommendedName>
    <alternativeName>
        <fullName evidence="8">SAICAR synthetase</fullName>
    </alternativeName>
</protein>
<dbReference type="PANTHER" id="PTHR43700">
    <property type="entry name" value="PHOSPHORIBOSYLAMINOIMIDAZOLE-SUCCINOCARBOXAMIDE SYNTHASE"/>
    <property type="match status" value="1"/>
</dbReference>
<dbReference type="GO" id="GO:0004639">
    <property type="term" value="F:phosphoribosylaminoimidazolesuccinocarboxamide synthase activity"/>
    <property type="evidence" value="ECO:0007669"/>
    <property type="project" value="UniProtKB-EC"/>
</dbReference>
<dbReference type="HAMAP" id="MF_00137">
    <property type="entry name" value="SAICAR_synth"/>
    <property type="match status" value="1"/>
</dbReference>
<dbReference type="InterPro" id="IPR018236">
    <property type="entry name" value="SAICAR_synthetase_CS"/>
</dbReference>
<evidence type="ECO:0000256" key="7">
    <source>
        <dbReference type="ARBA" id="ARBA00048475"/>
    </source>
</evidence>
<dbReference type="NCBIfam" id="NF009251">
    <property type="entry name" value="PRK12607.1"/>
    <property type="match status" value="1"/>
</dbReference>
<keyword evidence="5 8" id="KW-0658">Purine biosynthesis</keyword>
<evidence type="ECO:0000313" key="10">
    <source>
        <dbReference type="EMBL" id="MDT0632664.1"/>
    </source>
</evidence>
<accession>A0ABU3BTP9</accession>
<dbReference type="Gene3D" id="3.30.200.20">
    <property type="entry name" value="Phosphorylase Kinase, domain 1"/>
    <property type="match status" value="1"/>
</dbReference>
<comment type="similarity">
    <text evidence="2 8">Belongs to the SAICAR synthetase family.</text>
</comment>
<organism evidence="10 11">
    <name type="scientific">Rubrivirga litoralis</name>
    <dbReference type="NCBI Taxonomy" id="3075598"/>
    <lineage>
        <taxon>Bacteria</taxon>
        <taxon>Pseudomonadati</taxon>
        <taxon>Rhodothermota</taxon>
        <taxon>Rhodothermia</taxon>
        <taxon>Rhodothermales</taxon>
        <taxon>Rubricoccaceae</taxon>
        <taxon>Rubrivirga</taxon>
    </lineage>
</organism>
<dbReference type="EMBL" id="JAVRHT010000034">
    <property type="protein sequence ID" value="MDT0632664.1"/>
    <property type="molecule type" value="Genomic_DNA"/>
</dbReference>
<dbReference type="PROSITE" id="PS01058">
    <property type="entry name" value="SAICAR_SYNTHETASE_2"/>
    <property type="match status" value="1"/>
</dbReference>
<dbReference type="InterPro" id="IPR028923">
    <property type="entry name" value="SAICAR_synt/ADE2_N"/>
</dbReference>
<evidence type="ECO:0000256" key="2">
    <source>
        <dbReference type="ARBA" id="ARBA00010190"/>
    </source>
</evidence>
<dbReference type="PANTHER" id="PTHR43700:SF1">
    <property type="entry name" value="PHOSPHORIBOSYLAMINOIMIDAZOLE-SUCCINOCARBOXAMIDE SYNTHASE"/>
    <property type="match status" value="1"/>
</dbReference>
<evidence type="ECO:0000259" key="9">
    <source>
        <dbReference type="Pfam" id="PF01259"/>
    </source>
</evidence>
<reference evidence="10 11" key="1">
    <citation type="submission" date="2023-09" db="EMBL/GenBank/DDBJ databases">
        <authorList>
            <person name="Rey-Velasco X."/>
        </authorList>
    </citation>
    <scope>NUCLEOTIDE SEQUENCE [LARGE SCALE GENOMIC DNA]</scope>
    <source>
        <strain evidence="10 11">F394</strain>
    </source>
</reference>
<proteinExistence type="inferred from homology"/>
<gene>
    <name evidence="8" type="primary">purC</name>
    <name evidence="10" type="ORF">RM540_12960</name>
</gene>
<keyword evidence="3 8" id="KW-0436">Ligase</keyword>
<dbReference type="EC" id="6.3.2.6" evidence="8"/>